<comment type="caution">
    <text evidence="1">The sequence shown here is derived from an EMBL/GenBank/DDBJ whole genome shotgun (WGS) entry which is preliminary data.</text>
</comment>
<sequence>MDFMTGAHPCRIFPTLSWSPLLTRVSLRPVYFPLKFEGKTSMVSHNCTNVYYICWTFRDEWDLPHRPLVEKCGRKGDAQKT</sequence>
<name>A0AAV1T5X5_9STRA</name>
<dbReference type="AlphaFoldDB" id="A0AAV1T5X5"/>
<evidence type="ECO:0000313" key="2">
    <source>
        <dbReference type="Proteomes" id="UP001162060"/>
    </source>
</evidence>
<evidence type="ECO:0000313" key="1">
    <source>
        <dbReference type="EMBL" id="CAK7898444.1"/>
    </source>
</evidence>
<dbReference type="EMBL" id="CAKLBY020000016">
    <property type="protein sequence ID" value="CAK7898444.1"/>
    <property type="molecule type" value="Genomic_DNA"/>
</dbReference>
<accession>A0AAV1T5X5</accession>
<gene>
    <name evidence="1" type="ORF">PM001_LOCUS1648</name>
</gene>
<organism evidence="1 2">
    <name type="scientific">Peronospora matthiolae</name>
    <dbReference type="NCBI Taxonomy" id="2874970"/>
    <lineage>
        <taxon>Eukaryota</taxon>
        <taxon>Sar</taxon>
        <taxon>Stramenopiles</taxon>
        <taxon>Oomycota</taxon>
        <taxon>Peronosporomycetes</taxon>
        <taxon>Peronosporales</taxon>
        <taxon>Peronosporaceae</taxon>
        <taxon>Peronospora</taxon>
    </lineage>
</organism>
<reference evidence="1" key="1">
    <citation type="submission" date="2024-01" db="EMBL/GenBank/DDBJ databases">
        <authorList>
            <person name="Webb A."/>
        </authorList>
    </citation>
    <scope>NUCLEOTIDE SEQUENCE</scope>
    <source>
        <strain evidence="1">Pm1</strain>
    </source>
</reference>
<protein>
    <submittedName>
        <fullName evidence="1">Uncharacterized protein</fullName>
    </submittedName>
</protein>
<dbReference type="Proteomes" id="UP001162060">
    <property type="component" value="Unassembled WGS sequence"/>
</dbReference>
<proteinExistence type="predicted"/>